<dbReference type="EMBL" id="VLTM01000115">
    <property type="protein sequence ID" value="KAA0151330.1"/>
    <property type="molecule type" value="Genomic_DNA"/>
</dbReference>
<gene>
    <name evidence="7" type="ORF">FNF28_03336</name>
    <name evidence="6" type="ORF">FNF31_06866</name>
</gene>
<evidence type="ECO:0000256" key="1">
    <source>
        <dbReference type="ARBA" id="ARBA00022741"/>
    </source>
</evidence>
<evidence type="ECO:0000313" key="6">
    <source>
        <dbReference type="EMBL" id="KAA0151330.1"/>
    </source>
</evidence>
<dbReference type="InterPro" id="IPR019821">
    <property type="entry name" value="Kinesin_motor_CS"/>
</dbReference>
<dbReference type="GO" id="GO:0005524">
    <property type="term" value="F:ATP binding"/>
    <property type="evidence" value="ECO:0007669"/>
    <property type="project" value="UniProtKB-UniRule"/>
</dbReference>
<reference evidence="8 9" key="1">
    <citation type="submission" date="2019-07" db="EMBL/GenBank/DDBJ databases">
        <title>Genomes of Cafeteria roenbergensis.</title>
        <authorList>
            <person name="Fischer M.G."/>
            <person name="Hackl T."/>
            <person name="Roman M."/>
        </authorList>
    </citation>
    <scope>NUCLEOTIDE SEQUENCE [LARGE SCALE GENOMIC DNA]</scope>
    <source>
        <strain evidence="6 9">Cflag</strain>
        <strain evidence="7 8">RCC970-E3</strain>
    </source>
</reference>
<dbReference type="Proteomes" id="UP000324907">
    <property type="component" value="Unassembled WGS sequence"/>
</dbReference>
<evidence type="ECO:0000313" key="9">
    <source>
        <dbReference type="Proteomes" id="UP000325113"/>
    </source>
</evidence>
<evidence type="ECO:0000256" key="3">
    <source>
        <dbReference type="PROSITE-ProRule" id="PRU00283"/>
    </source>
</evidence>
<dbReference type="GO" id="GO:0003777">
    <property type="term" value="F:microtubule motor activity"/>
    <property type="evidence" value="ECO:0007669"/>
    <property type="project" value="InterPro"/>
</dbReference>
<evidence type="ECO:0000259" key="5">
    <source>
        <dbReference type="PROSITE" id="PS50067"/>
    </source>
</evidence>
<organism evidence="6 9">
    <name type="scientific">Cafeteria roenbergensis</name>
    <name type="common">Marine flagellate</name>
    <dbReference type="NCBI Taxonomy" id="33653"/>
    <lineage>
        <taxon>Eukaryota</taxon>
        <taxon>Sar</taxon>
        <taxon>Stramenopiles</taxon>
        <taxon>Bigyra</taxon>
        <taxon>Opalozoa</taxon>
        <taxon>Bicosoecida</taxon>
        <taxon>Cafeteriaceae</taxon>
        <taxon>Cafeteria</taxon>
    </lineage>
</organism>
<dbReference type="InterPro" id="IPR027640">
    <property type="entry name" value="Kinesin-like_fam"/>
</dbReference>
<evidence type="ECO:0000256" key="4">
    <source>
        <dbReference type="RuleBase" id="RU000394"/>
    </source>
</evidence>
<proteinExistence type="inferred from homology"/>
<feature type="binding site" evidence="3">
    <location>
        <begin position="93"/>
        <end position="100"/>
    </location>
    <ligand>
        <name>ATP</name>
        <dbReference type="ChEBI" id="CHEBI:30616"/>
    </ligand>
</feature>
<feature type="domain" description="Kinesin motor" evidence="5">
    <location>
        <begin position="10"/>
        <end position="343"/>
    </location>
</feature>
<keyword evidence="2 3" id="KW-0067">ATP-binding</keyword>
<name>A0A5A8CGS6_CAFRO</name>
<protein>
    <recommendedName>
        <fullName evidence="4">Kinesin-like protein</fullName>
    </recommendedName>
</protein>
<keyword evidence="3 4" id="KW-0505">Motor protein</keyword>
<comment type="similarity">
    <text evidence="3 4">Belongs to the TRAFAC class myosin-kinesin ATPase superfamily. Kinesin family.</text>
</comment>
<keyword evidence="1 3" id="KW-0547">Nucleotide-binding</keyword>
<dbReference type="GO" id="GO:0008017">
    <property type="term" value="F:microtubule binding"/>
    <property type="evidence" value="ECO:0007669"/>
    <property type="project" value="InterPro"/>
</dbReference>
<dbReference type="Gene3D" id="3.40.850.10">
    <property type="entry name" value="Kinesin motor domain"/>
    <property type="match status" value="1"/>
</dbReference>
<keyword evidence="4" id="KW-0493">Microtubule</keyword>
<dbReference type="Proteomes" id="UP000325113">
    <property type="component" value="Unassembled WGS sequence"/>
</dbReference>
<dbReference type="SMART" id="SM00129">
    <property type="entry name" value="KISc"/>
    <property type="match status" value="1"/>
</dbReference>
<dbReference type="InterPro" id="IPR036961">
    <property type="entry name" value="Kinesin_motor_dom_sf"/>
</dbReference>
<dbReference type="PANTHER" id="PTHR47972">
    <property type="entry name" value="KINESIN-LIKE PROTEIN KLP-3"/>
    <property type="match status" value="1"/>
</dbReference>
<dbReference type="Pfam" id="PF00225">
    <property type="entry name" value="Kinesin"/>
    <property type="match status" value="1"/>
</dbReference>
<evidence type="ECO:0000313" key="8">
    <source>
        <dbReference type="Proteomes" id="UP000324907"/>
    </source>
</evidence>
<dbReference type="InterPro" id="IPR001752">
    <property type="entry name" value="Kinesin_motor_dom"/>
</dbReference>
<sequence length="354" mass="36673">MARLALLQGRIRVIARLRPAVGAAASPPAARVDGESSIRLLLAGLSASAAASTLVEVDEALGPSSSQADVWDCLSPAVAAALDGYSSTIFAYGQTGAGKTYTMLGTPEQPGVAPRAAAALFAEAAGRAAYQRCKVWVSALEVYNERALDLLAPGASPDAEPLRVLESPEPHARVPGLTAVEASGPEAVMAALTTAMRRRAAAPNLLNERSSRSHLVLRIWCEVSATRVPVAGSATGQEQTTRSVLSLVDLAGSERLARSSASAERLREARSIGRSLSALGDVVAAFRSGLSHIPYRNSVLTQVLRDALSGDARVAMIAAVSPDAVDAAETAATLHFVERCRAAALGKPARRVVA</sequence>
<dbReference type="InterPro" id="IPR027417">
    <property type="entry name" value="P-loop_NTPase"/>
</dbReference>
<dbReference type="GO" id="GO:0007018">
    <property type="term" value="P:microtubule-based movement"/>
    <property type="evidence" value="ECO:0007669"/>
    <property type="project" value="InterPro"/>
</dbReference>
<comment type="caution">
    <text evidence="6">The sequence shown here is derived from an EMBL/GenBank/DDBJ whole genome shotgun (WGS) entry which is preliminary data.</text>
</comment>
<dbReference type="SUPFAM" id="SSF52540">
    <property type="entry name" value="P-loop containing nucleoside triphosphate hydrolases"/>
    <property type="match status" value="1"/>
</dbReference>
<evidence type="ECO:0000313" key="7">
    <source>
        <dbReference type="EMBL" id="KAA0165830.1"/>
    </source>
</evidence>
<dbReference type="PANTHER" id="PTHR47972:SF28">
    <property type="entry name" value="KINESIN-LIKE PROTEIN KLP-3"/>
    <property type="match status" value="1"/>
</dbReference>
<dbReference type="AlphaFoldDB" id="A0A5A8CGS6"/>
<accession>A0A5A8CGS6</accession>
<evidence type="ECO:0000256" key="2">
    <source>
        <dbReference type="ARBA" id="ARBA00022840"/>
    </source>
</evidence>
<dbReference type="PRINTS" id="PR00380">
    <property type="entry name" value="KINESINHEAVY"/>
</dbReference>
<dbReference type="GO" id="GO:0005874">
    <property type="term" value="C:microtubule"/>
    <property type="evidence" value="ECO:0007669"/>
    <property type="project" value="UniProtKB-KW"/>
</dbReference>
<dbReference type="PROSITE" id="PS50067">
    <property type="entry name" value="KINESIN_MOTOR_2"/>
    <property type="match status" value="1"/>
</dbReference>
<dbReference type="PROSITE" id="PS00411">
    <property type="entry name" value="KINESIN_MOTOR_1"/>
    <property type="match status" value="1"/>
</dbReference>
<dbReference type="EMBL" id="VLTL01000044">
    <property type="protein sequence ID" value="KAA0165830.1"/>
    <property type="molecule type" value="Genomic_DNA"/>
</dbReference>